<accession>A0A918ANB5</accession>
<dbReference type="InterPro" id="IPR011990">
    <property type="entry name" value="TPR-like_helical_dom_sf"/>
</dbReference>
<dbReference type="Proteomes" id="UP000639606">
    <property type="component" value="Unassembled WGS sequence"/>
</dbReference>
<reference evidence="1" key="2">
    <citation type="submission" date="2020-09" db="EMBL/GenBank/DDBJ databases">
        <authorList>
            <person name="Sun Q."/>
            <person name="Ohkuma M."/>
        </authorList>
    </citation>
    <scope>NUCLEOTIDE SEQUENCE</scope>
    <source>
        <strain evidence="1">JCM 3313</strain>
    </source>
</reference>
<name>A0A918ANB5_9PSEU</name>
<reference evidence="1" key="1">
    <citation type="journal article" date="2014" name="Int. J. Syst. Evol. Microbiol.">
        <title>Complete genome sequence of Corynebacterium casei LMG S-19264T (=DSM 44701T), isolated from a smear-ripened cheese.</title>
        <authorList>
            <consortium name="US DOE Joint Genome Institute (JGI-PGF)"/>
            <person name="Walter F."/>
            <person name="Albersmeier A."/>
            <person name="Kalinowski J."/>
            <person name="Ruckert C."/>
        </authorList>
    </citation>
    <scope>NUCLEOTIDE SEQUENCE</scope>
    <source>
        <strain evidence="1">JCM 3313</strain>
    </source>
</reference>
<dbReference type="EMBL" id="BMRG01000008">
    <property type="protein sequence ID" value="GGP64287.1"/>
    <property type="molecule type" value="Genomic_DNA"/>
</dbReference>
<dbReference type="AlphaFoldDB" id="A0A918ANB5"/>
<evidence type="ECO:0000313" key="1">
    <source>
        <dbReference type="EMBL" id="GGP64287.1"/>
    </source>
</evidence>
<keyword evidence="2" id="KW-1185">Reference proteome</keyword>
<comment type="caution">
    <text evidence="1">The sequence shown here is derived from an EMBL/GenBank/DDBJ whole genome shotgun (WGS) entry which is preliminary data.</text>
</comment>
<protein>
    <submittedName>
        <fullName evidence="1">Uncharacterized protein</fullName>
    </submittedName>
</protein>
<proteinExistence type="predicted"/>
<evidence type="ECO:0000313" key="2">
    <source>
        <dbReference type="Proteomes" id="UP000639606"/>
    </source>
</evidence>
<sequence length="360" mass="38285">MRLQVLPDPSAEVVDYYPASRAAEPQFSVPPSACPREDGVVSPLNRRSVLVLGTAAALPGLGSGTAPTRYVAELVTALHRDCQATKYREVGRALPRVGEAVGRLVADRRNRQTLALRCDVLIAQAKLATKLGDGVTAYAAAEEALRTAETTDDPIGRARAAYWLTCALLKLADPEEAERNAVAAAEVVTGLDPRSLSCRGSLVLIGSVIAARRGDAAEARRRLAHAARLADRLGRDGNIGFSAFGPTNVAIHRMSVAAALGDPDAVLSSGERLDVDSMPPGLLGRRGQYHLESAWAHSRRGEPVSAVVHLLEAERVAPELVRAERTNRTARALVEDLLAQRHPRAVPGLRGLACRTGLLA</sequence>
<organism evidence="1 2">
    <name type="scientific">Saccharothrix coeruleofusca</name>
    <dbReference type="NCBI Taxonomy" id="33919"/>
    <lineage>
        <taxon>Bacteria</taxon>
        <taxon>Bacillati</taxon>
        <taxon>Actinomycetota</taxon>
        <taxon>Actinomycetes</taxon>
        <taxon>Pseudonocardiales</taxon>
        <taxon>Pseudonocardiaceae</taxon>
        <taxon>Saccharothrix</taxon>
    </lineage>
</organism>
<gene>
    <name evidence="1" type="ORF">GCM10010185_40950</name>
</gene>
<dbReference type="Gene3D" id="1.25.40.10">
    <property type="entry name" value="Tetratricopeptide repeat domain"/>
    <property type="match status" value="1"/>
</dbReference>